<dbReference type="EMBL" id="CXOK01000061">
    <property type="protein sequence ID" value="CTP89257.1"/>
    <property type="molecule type" value="Genomic_DNA"/>
</dbReference>
<dbReference type="AlphaFoldDB" id="A0A0K2ZW39"/>
<evidence type="ECO:0000313" key="4">
    <source>
        <dbReference type="EMBL" id="CTP89257.1"/>
    </source>
</evidence>
<dbReference type="SUPFAM" id="SSF52833">
    <property type="entry name" value="Thioredoxin-like"/>
    <property type="match status" value="1"/>
</dbReference>
<dbReference type="RefSeq" id="WP_053841112.1">
    <property type="nucleotide sequence ID" value="NZ_CP076250.1"/>
</dbReference>
<accession>A0A0K2ZW39</accession>
<name>A0A0K2ZW39_9XANT</name>
<dbReference type="InterPro" id="IPR013766">
    <property type="entry name" value="Thioredoxin_domain"/>
</dbReference>
<dbReference type="Gene3D" id="3.40.30.10">
    <property type="entry name" value="Glutaredoxin"/>
    <property type="match status" value="1"/>
</dbReference>
<sequence>MANKTIKTIKTIGSAAALMLALGGCNKAPAPEAEQAPAKPLDTSVQKPPVADPNQPVASGNTPAAADVAAAAALGAQFDPNRDPANDLETAEVEAKRGGKRILLDVGGEWCSWCHILDEFIEGDAEVRSFRDANYVWVKVNYSDDNKNEAFLAQYPKIEAYPHLLVLDADGKLLHSQFTGELEKGKGYDRKKFFDFLKQWAPPKT</sequence>
<evidence type="ECO:0000256" key="2">
    <source>
        <dbReference type="SAM" id="SignalP"/>
    </source>
</evidence>
<feature type="domain" description="Thioredoxin" evidence="3">
    <location>
        <begin position="72"/>
        <end position="199"/>
    </location>
</feature>
<feature type="chain" id="PRO_5005493089" description="Thioredoxin domain-containing protein" evidence="2">
    <location>
        <begin position="31"/>
        <end position="205"/>
    </location>
</feature>
<dbReference type="InterPro" id="IPR036249">
    <property type="entry name" value="Thioredoxin-like_sf"/>
</dbReference>
<proteinExistence type="predicted"/>
<reference evidence="4 5" key="1">
    <citation type="submission" date="2015-07" db="EMBL/GenBank/DDBJ databases">
        <authorList>
            <person name="Noorani M."/>
        </authorList>
    </citation>
    <scope>NUCLEOTIDE SEQUENCE [LARGE SCALE GENOMIC DNA]</scope>
    <source>
        <strain evidence="4">LMG728</strain>
    </source>
</reference>
<dbReference type="Proteomes" id="UP000041247">
    <property type="component" value="Unassembled WGS sequence"/>
</dbReference>
<dbReference type="PROSITE" id="PS51352">
    <property type="entry name" value="THIOREDOXIN_2"/>
    <property type="match status" value="1"/>
</dbReference>
<feature type="signal peptide" evidence="2">
    <location>
        <begin position="1"/>
        <end position="30"/>
    </location>
</feature>
<evidence type="ECO:0000256" key="1">
    <source>
        <dbReference type="SAM" id="MobiDB-lite"/>
    </source>
</evidence>
<organism evidence="4 5">
    <name type="scientific">Xanthomonas graminis pv. poae</name>
    <dbReference type="NCBI Taxonomy" id="227946"/>
    <lineage>
        <taxon>Bacteria</taxon>
        <taxon>Pseudomonadati</taxon>
        <taxon>Pseudomonadota</taxon>
        <taxon>Gammaproteobacteria</taxon>
        <taxon>Lysobacterales</taxon>
        <taxon>Lysobacteraceae</taxon>
        <taxon>Xanthomonas</taxon>
        <taxon>Xanthomonas translucens group</taxon>
        <taxon>Xanthomonas graminis</taxon>
    </lineage>
</organism>
<evidence type="ECO:0000259" key="3">
    <source>
        <dbReference type="PROSITE" id="PS51352"/>
    </source>
</evidence>
<dbReference type="PROSITE" id="PS51257">
    <property type="entry name" value="PROKAR_LIPOPROTEIN"/>
    <property type="match status" value="1"/>
</dbReference>
<evidence type="ECO:0000313" key="5">
    <source>
        <dbReference type="Proteomes" id="UP000041247"/>
    </source>
</evidence>
<gene>
    <name evidence="4" type="ORF">XTPLMG728_2177</name>
</gene>
<keyword evidence="2" id="KW-0732">Signal</keyword>
<feature type="compositionally biased region" description="Low complexity" evidence="1">
    <location>
        <begin position="29"/>
        <end position="40"/>
    </location>
</feature>
<feature type="region of interest" description="Disordered" evidence="1">
    <location>
        <begin position="29"/>
        <end position="61"/>
    </location>
</feature>
<dbReference type="Pfam" id="PF13899">
    <property type="entry name" value="Thioredoxin_7"/>
    <property type="match status" value="1"/>
</dbReference>
<protein>
    <recommendedName>
        <fullName evidence="3">Thioredoxin domain-containing protein</fullName>
    </recommendedName>
</protein>